<dbReference type="GO" id="GO:0051225">
    <property type="term" value="P:spindle assembly"/>
    <property type="evidence" value="ECO:0007669"/>
    <property type="project" value="TreeGrafter"/>
</dbReference>
<protein>
    <recommendedName>
        <fullName evidence="5">QWRF motif-containing protein 7</fullName>
    </recommendedName>
</protein>
<evidence type="ECO:0000256" key="2">
    <source>
        <dbReference type="SAM" id="MobiDB-lite"/>
    </source>
</evidence>
<reference evidence="3" key="1">
    <citation type="journal article" date="2023" name="bioRxiv">
        <title>Improved chromosome-level genome assembly for marigold (Tagetes erecta).</title>
        <authorList>
            <person name="Jiang F."/>
            <person name="Yuan L."/>
            <person name="Wang S."/>
            <person name="Wang H."/>
            <person name="Xu D."/>
            <person name="Wang A."/>
            <person name="Fan W."/>
        </authorList>
    </citation>
    <scope>NUCLEOTIDE SEQUENCE</scope>
    <source>
        <strain evidence="3">WSJ</strain>
        <tissue evidence="3">Leaf</tissue>
    </source>
</reference>
<dbReference type="PANTHER" id="PTHR31807">
    <property type="entry name" value="AUGMIN FAMILY MEMBER"/>
    <property type="match status" value="1"/>
</dbReference>
<accession>A0AAD8KXP3</accession>
<gene>
    <name evidence="3" type="ORF">QVD17_08059</name>
</gene>
<comment type="similarity">
    <text evidence="1">Belongs to the QWRF family.</text>
</comment>
<name>A0AAD8KXP3_TARER</name>
<dbReference type="InterPro" id="IPR007573">
    <property type="entry name" value="QWRF"/>
</dbReference>
<comment type="caution">
    <text evidence="3">The sequence shown here is derived from an EMBL/GenBank/DDBJ whole genome shotgun (WGS) entry which is preliminary data.</text>
</comment>
<feature type="region of interest" description="Disordered" evidence="2">
    <location>
        <begin position="1"/>
        <end position="23"/>
    </location>
</feature>
<dbReference type="Proteomes" id="UP001229421">
    <property type="component" value="Unassembled WGS sequence"/>
</dbReference>
<proteinExistence type="inferred from homology"/>
<dbReference type="Pfam" id="PF04484">
    <property type="entry name" value="QWRF"/>
    <property type="match status" value="1"/>
</dbReference>
<evidence type="ECO:0000313" key="4">
    <source>
        <dbReference type="Proteomes" id="UP001229421"/>
    </source>
</evidence>
<evidence type="ECO:0000256" key="1">
    <source>
        <dbReference type="ARBA" id="ARBA00010016"/>
    </source>
</evidence>
<evidence type="ECO:0008006" key="5">
    <source>
        <dbReference type="Google" id="ProtNLM"/>
    </source>
</evidence>
<dbReference type="GO" id="GO:0005880">
    <property type="term" value="C:nuclear microtubule"/>
    <property type="evidence" value="ECO:0007669"/>
    <property type="project" value="TreeGrafter"/>
</dbReference>
<dbReference type="PANTHER" id="PTHR31807:SF27">
    <property type="entry name" value="QWRF MOTIF-CONTAINING PROTEIN 7"/>
    <property type="match status" value="1"/>
</dbReference>
<sequence>MDLVRRSGSRNNALATGKHPMSRLTGCTSPSITTISSNKLSTVTKPRSASAIKVGSHKDLETKDLMIRFSNPMVINTRLSSPASKKKAKQDGRTNVLPQRKPTSPSAWALSPGRVAPFPTPMSLAKSPSPGGKSGGERDGGGISGVLKYFRQKKVTSSEDTNRHRFALMNNRLLQWRFANARAETTMSTIRTAAQKKLFNTWLEILAIRNANMVKRMEVKKVKNDIKLYHIMNSQLFLLEKWSRMEAKNFEAVSRVVRKLSVASINIPLLHDSKGDISDVYDAMTTATTLLEDIESTISKLSYEAEKSCYLLTELSIIAKEETELLSELQTWMTDVLLLKEKERSLQDYLIQIK</sequence>
<dbReference type="GO" id="GO:0008017">
    <property type="term" value="F:microtubule binding"/>
    <property type="evidence" value="ECO:0007669"/>
    <property type="project" value="TreeGrafter"/>
</dbReference>
<feature type="region of interest" description="Disordered" evidence="2">
    <location>
        <begin position="77"/>
        <end position="143"/>
    </location>
</feature>
<dbReference type="GO" id="GO:0005737">
    <property type="term" value="C:cytoplasm"/>
    <property type="evidence" value="ECO:0007669"/>
    <property type="project" value="TreeGrafter"/>
</dbReference>
<keyword evidence="4" id="KW-1185">Reference proteome</keyword>
<evidence type="ECO:0000313" key="3">
    <source>
        <dbReference type="EMBL" id="KAK1431594.1"/>
    </source>
</evidence>
<dbReference type="EMBL" id="JAUHHV010000002">
    <property type="protein sequence ID" value="KAK1431594.1"/>
    <property type="molecule type" value="Genomic_DNA"/>
</dbReference>
<organism evidence="3 4">
    <name type="scientific">Tagetes erecta</name>
    <name type="common">African marigold</name>
    <dbReference type="NCBI Taxonomy" id="13708"/>
    <lineage>
        <taxon>Eukaryota</taxon>
        <taxon>Viridiplantae</taxon>
        <taxon>Streptophyta</taxon>
        <taxon>Embryophyta</taxon>
        <taxon>Tracheophyta</taxon>
        <taxon>Spermatophyta</taxon>
        <taxon>Magnoliopsida</taxon>
        <taxon>eudicotyledons</taxon>
        <taxon>Gunneridae</taxon>
        <taxon>Pentapetalae</taxon>
        <taxon>asterids</taxon>
        <taxon>campanulids</taxon>
        <taxon>Asterales</taxon>
        <taxon>Asteraceae</taxon>
        <taxon>Asteroideae</taxon>
        <taxon>Heliantheae alliance</taxon>
        <taxon>Tageteae</taxon>
        <taxon>Tagetes</taxon>
    </lineage>
</organism>
<dbReference type="AlphaFoldDB" id="A0AAD8KXP3"/>